<dbReference type="PANTHER" id="PTHR30427:SF1">
    <property type="entry name" value="TRANSCRIPTIONAL ACTIVATOR PROTEIN LYSR"/>
    <property type="match status" value="1"/>
</dbReference>
<name>A0A0J9EBV9_9RHOB</name>
<gene>
    <name evidence="6" type="ORF">AIOL_000410</name>
</gene>
<dbReference type="PRINTS" id="PR00039">
    <property type="entry name" value="HTHLYSR"/>
</dbReference>
<comment type="similarity">
    <text evidence="1">Belongs to the LysR transcriptional regulatory family.</text>
</comment>
<dbReference type="GO" id="GO:0043565">
    <property type="term" value="F:sequence-specific DNA binding"/>
    <property type="evidence" value="ECO:0007669"/>
    <property type="project" value="TreeGrafter"/>
</dbReference>
<dbReference type="Pfam" id="PF03466">
    <property type="entry name" value="LysR_substrate"/>
    <property type="match status" value="1"/>
</dbReference>
<feature type="domain" description="HTH lysR-type" evidence="5">
    <location>
        <begin position="7"/>
        <end position="64"/>
    </location>
</feature>
<dbReference type="PANTHER" id="PTHR30427">
    <property type="entry name" value="TRANSCRIPTIONAL ACTIVATOR PROTEIN LYSR"/>
    <property type="match status" value="1"/>
</dbReference>
<keyword evidence="3" id="KW-0238">DNA-binding</keyword>
<dbReference type="InterPro" id="IPR036388">
    <property type="entry name" value="WH-like_DNA-bd_sf"/>
</dbReference>
<dbReference type="RefSeq" id="WP_235438832.1">
    <property type="nucleotide sequence ID" value="NZ_LFTY01000001.1"/>
</dbReference>
<dbReference type="STRING" id="1675527.AIOL_000410"/>
<protein>
    <submittedName>
        <fullName evidence="6">Transcriptional regulator, LysR family</fullName>
    </submittedName>
</protein>
<dbReference type="Proteomes" id="UP000037178">
    <property type="component" value="Unassembled WGS sequence"/>
</dbReference>
<evidence type="ECO:0000259" key="5">
    <source>
        <dbReference type="PROSITE" id="PS50931"/>
    </source>
</evidence>
<dbReference type="InterPro" id="IPR000847">
    <property type="entry name" value="LysR_HTH_N"/>
</dbReference>
<comment type="caution">
    <text evidence="6">The sequence shown here is derived from an EMBL/GenBank/DDBJ whole genome shotgun (WGS) entry which is preliminary data.</text>
</comment>
<keyword evidence="7" id="KW-1185">Reference proteome</keyword>
<dbReference type="PROSITE" id="PS50931">
    <property type="entry name" value="HTH_LYSR"/>
    <property type="match status" value="1"/>
</dbReference>
<evidence type="ECO:0000313" key="7">
    <source>
        <dbReference type="Proteomes" id="UP000037178"/>
    </source>
</evidence>
<dbReference type="PATRIC" id="fig|1675527.3.peg.459"/>
<keyword evidence="4" id="KW-0804">Transcription</keyword>
<evidence type="ECO:0000313" key="6">
    <source>
        <dbReference type="EMBL" id="KMW60257.1"/>
    </source>
</evidence>
<dbReference type="GO" id="GO:0010628">
    <property type="term" value="P:positive regulation of gene expression"/>
    <property type="evidence" value="ECO:0007669"/>
    <property type="project" value="TreeGrafter"/>
</dbReference>
<evidence type="ECO:0000256" key="2">
    <source>
        <dbReference type="ARBA" id="ARBA00023015"/>
    </source>
</evidence>
<dbReference type="InterPro" id="IPR036390">
    <property type="entry name" value="WH_DNA-bd_sf"/>
</dbReference>
<keyword evidence="2" id="KW-0805">Transcription regulation</keyword>
<dbReference type="Gene3D" id="1.10.10.10">
    <property type="entry name" value="Winged helix-like DNA-binding domain superfamily/Winged helix DNA-binding domain"/>
    <property type="match status" value="1"/>
</dbReference>
<accession>A0A0J9EBV9</accession>
<evidence type="ECO:0000256" key="4">
    <source>
        <dbReference type="ARBA" id="ARBA00023163"/>
    </source>
</evidence>
<sequence length="299" mass="32945">MLRIMALNFRQYQAFYATIETGTVTGAAEALGISQPGISNLLAQLEGSTKLRLFERQRGRLVPTPEAEVLYREVETLVRGLDQVSQAVLDLQNQRVGQLQLAATHALAAGFLPNLIADFVADKPDLSISFQSQYSARIQEWVAAGLYEIGICEMPLLQDGLSHELYTFETFCALPQGSPLAKHEVLTPEILDGHPFIVLGADHMVTRRSAEAFHTSGATLKIRCQTDLFQNALNLVRQGVGATLVAPFARIDTDDMGYVLRPFRPKIMLDLMIVTAEGRPISALGQQFLSKIRAHLAEQ</sequence>
<dbReference type="SUPFAM" id="SSF53850">
    <property type="entry name" value="Periplasmic binding protein-like II"/>
    <property type="match status" value="1"/>
</dbReference>
<reference evidence="6 7" key="1">
    <citation type="submission" date="2015-06" db="EMBL/GenBank/DDBJ databases">
        <title>Draft genome sequence of an Alphaproteobacteria species associated to the Mediterranean sponge Oscarella lobularis.</title>
        <authorList>
            <person name="Jourda C."/>
            <person name="Santini S."/>
            <person name="Claverie J.-M."/>
        </authorList>
    </citation>
    <scope>NUCLEOTIDE SEQUENCE [LARGE SCALE GENOMIC DNA]</scope>
    <source>
        <strain evidence="6">IGS</strain>
    </source>
</reference>
<proteinExistence type="inferred from homology"/>
<dbReference type="Gene3D" id="3.40.190.290">
    <property type="match status" value="1"/>
</dbReference>
<dbReference type="Pfam" id="PF00126">
    <property type="entry name" value="HTH_1"/>
    <property type="match status" value="1"/>
</dbReference>
<evidence type="ECO:0000256" key="3">
    <source>
        <dbReference type="ARBA" id="ARBA00023125"/>
    </source>
</evidence>
<dbReference type="SUPFAM" id="SSF46785">
    <property type="entry name" value="Winged helix' DNA-binding domain"/>
    <property type="match status" value="1"/>
</dbReference>
<dbReference type="GO" id="GO:0003700">
    <property type="term" value="F:DNA-binding transcription factor activity"/>
    <property type="evidence" value="ECO:0007669"/>
    <property type="project" value="InterPro"/>
</dbReference>
<dbReference type="EMBL" id="LFTY01000001">
    <property type="protein sequence ID" value="KMW60257.1"/>
    <property type="molecule type" value="Genomic_DNA"/>
</dbReference>
<evidence type="ECO:0000256" key="1">
    <source>
        <dbReference type="ARBA" id="ARBA00009437"/>
    </source>
</evidence>
<organism evidence="6 7">
    <name type="scientific">Candidatus Rhodobacter oscarellae</name>
    <dbReference type="NCBI Taxonomy" id="1675527"/>
    <lineage>
        <taxon>Bacteria</taxon>
        <taxon>Pseudomonadati</taxon>
        <taxon>Pseudomonadota</taxon>
        <taxon>Alphaproteobacteria</taxon>
        <taxon>Rhodobacterales</taxon>
        <taxon>Rhodobacter group</taxon>
        <taxon>Rhodobacter</taxon>
    </lineage>
</organism>
<dbReference type="AlphaFoldDB" id="A0A0J9EBV9"/>
<dbReference type="InterPro" id="IPR005119">
    <property type="entry name" value="LysR_subst-bd"/>
</dbReference>